<evidence type="ECO:0000256" key="1">
    <source>
        <dbReference type="SAM" id="MobiDB-lite"/>
    </source>
</evidence>
<proteinExistence type="predicted"/>
<feature type="region of interest" description="Disordered" evidence="1">
    <location>
        <begin position="124"/>
        <end position="160"/>
    </location>
</feature>
<name>A0A1V6TT88_9EURO</name>
<gene>
    <name evidence="2" type="ORF">PENSTE_c002G04372</name>
</gene>
<accession>A0A1V6TT88</accession>
<protein>
    <submittedName>
        <fullName evidence="2">Uncharacterized protein</fullName>
    </submittedName>
</protein>
<keyword evidence="3" id="KW-1185">Reference proteome</keyword>
<organism evidence="2 3">
    <name type="scientific">Penicillium steckii</name>
    <dbReference type="NCBI Taxonomy" id="303698"/>
    <lineage>
        <taxon>Eukaryota</taxon>
        <taxon>Fungi</taxon>
        <taxon>Dikarya</taxon>
        <taxon>Ascomycota</taxon>
        <taxon>Pezizomycotina</taxon>
        <taxon>Eurotiomycetes</taxon>
        <taxon>Eurotiomycetidae</taxon>
        <taxon>Eurotiales</taxon>
        <taxon>Aspergillaceae</taxon>
        <taxon>Penicillium</taxon>
    </lineage>
</organism>
<comment type="caution">
    <text evidence="2">The sequence shown here is derived from an EMBL/GenBank/DDBJ whole genome shotgun (WGS) entry which is preliminary data.</text>
</comment>
<evidence type="ECO:0000313" key="3">
    <source>
        <dbReference type="Proteomes" id="UP000191285"/>
    </source>
</evidence>
<feature type="compositionally biased region" description="Low complexity" evidence="1">
    <location>
        <begin position="148"/>
        <end position="160"/>
    </location>
</feature>
<dbReference type="Proteomes" id="UP000191285">
    <property type="component" value="Unassembled WGS sequence"/>
</dbReference>
<sequence>MSEGDQTQYNIYVGYARQQFPADPVHWLIIVVHPGADLSVRLHCEGWPGRWEVSMETNKRFQSHWIECKFLVGNIPAEKGLIVTEELKLIPPQTSQIWVLHALLRLEWRGLVPAGTYDHWKSIRVSDPSDEDLGPGPLPEKKTDSDSSDQSVASDDAMEV</sequence>
<dbReference type="OrthoDB" id="5296964at2759"/>
<dbReference type="AlphaFoldDB" id="A0A1V6TT88"/>
<dbReference type="EMBL" id="MLKD01000002">
    <property type="protein sequence ID" value="OQE29577.1"/>
    <property type="molecule type" value="Genomic_DNA"/>
</dbReference>
<dbReference type="STRING" id="303698.A0A1V6TT88"/>
<evidence type="ECO:0000313" key="2">
    <source>
        <dbReference type="EMBL" id="OQE29577.1"/>
    </source>
</evidence>
<reference evidence="3" key="1">
    <citation type="journal article" date="2017" name="Nat. Microbiol.">
        <title>Global analysis of biosynthetic gene clusters reveals vast potential of secondary metabolite production in Penicillium species.</title>
        <authorList>
            <person name="Nielsen J.C."/>
            <person name="Grijseels S."/>
            <person name="Prigent S."/>
            <person name="Ji B."/>
            <person name="Dainat J."/>
            <person name="Nielsen K.F."/>
            <person name="Frisvad J.C."/>
            <person name="Workman M."/>
            <person name="Nielsen J."/>
        </authorList>
    </citation>
    <scope>NUCLEOTIDE SEQUENCE [LARGE SCALE GENOMIC DNA]</scope>
    <source>
        <strain evidence="3">IBT 24891</strain>
    </source>
</reference>